<evidence type="ECO:0000256" key="6">
    <source>
        <dbReference type="ARBA" id="ARBA00022573"/>
    </source>
</evidence>
<dbReference type="Pfam" id="PF02277">
    <property type="entry name" value="DBI_PRT"/>
    <property type="match status" value="1"/>
</dbReference>
<dbReference type="EMBL" id="JAHLFQ010000143">
    <property type="protein sequence ID" value="MBU3804379.1"/>
    <property type="molecule type" value="Genomic_DNA"/>
</dbReference>
<dbReference type="PANTHER" id="PTHR43463:SF1">
    <property type="entry name" value="NICOTINATE-NUCLEOTIDE--DIMETHYLBENZIMIDAZOLE PHOSPHORIBOSYLTRANSFERASE"/>
    <property type="match status" value="1"/>
</dbReference>
<dbReference type="InterPro" id="IPR023195">
    <property type="entry name" value="Nict_dMeBzImd_PRibTrfase_N"/>
</dbReference>
<evidence type="ECO:0000256" key="11">
    <source>
        <dbReference type="HAMAP-Rule" id="MF_00230"/>
    </source>
</evidence>
<evidence type="ECO:0000256" key="2">
    <source>
        <dbReference type="ARBA" id="ARBA00005049"/>
    </source>
</evidence>
<comment type="caution">
    <text evidence="12">The sequence shown here is derived from an EMBL/GenBank/DDBJ whole genome shotgun (WGS) entry which is preliminary data.</text>
</comment>
<gene>
    <name evidence="11 12" type="primary">cobT</name>
    <name evidence="12" type="ORF">H9872_06455</name>
</gene>
<dbReference type="HAMAP" id="MF_00230">
    <property type="entry name" value="CobT"/>
    <property type="match status" value="1"/>
</dbReference>
<organism evidence="12 13">
    <name type="scientific">Candidatus Cellulosilyticum pullistercoris</name>
    <dbReference type="NCBI Taxonomy" id="2838521"/>
    <lineage>
        <taxon>Bacteria</taxon>
        <taxon>Bacillati</taxon>
        <taxon>Bacillota</taxon>
        <taxon>Clostridia</taxon>
        <taxon>Lachnospirales</taxon>
        <taxon>Cellulosilyticaceae</taxon>
        <taxon>Cellulosilyticum</taxon>
    </lineage>
</organism>
<evidence type="ECO:0000256" key="7">
    <source>
        <dbReference type="ARBA" id="ARBA00022676"/>
    </source>
</evidence>
<dbReference type="EC" id="2.4.2.21" evidence="4 11"/>
<dbReference type="AlphaFoldDB" id="A0A9E2NLR3"/>
<reference evidence="12" key="2">
    <citation type="submission" date="2021-04" db="EMBL/GenBank/DDBJ databases">
        <authorList>
            <person name="Gilroy R."/>
        </authorList>
    </citation>
    <scope>NUCLEOTIDE SEQUENCE</scope>
    <source>
        <strain evidence="12">B5-657</strain>
    </source>
</reference>
<dbReference type="Gene3D" id="1.10.1610.10">
    <property type="match status" value="1"/>
</dbReference>
<evidence type="ECO:0000313" key="13">
    <source>
        <dbReference type="Proteomes" id="UP000824229"/>
    </source>
</evidence>
<accession>A0A9E2NLR3</accession>
<evidence type="ECO:0000256" key="3">
    <source>
        <dbReference type="ARBA" id="ARBA00007110"/>
    </source>
</evidence>
<dbReference type="GO" id="GO:0008939">
    <property type="term" value="F:nicotinate-nucleotide-dimethylbenzimidazole phosphoribosyltransferase activity"/>
    <property type="evidence" value="ECO:0007669"/>
    <property type="project" value="UniProtKB-UniRule"/>
</dbReference>
<dbReference type="Proteomes" id="UP000824229">
    <property type="component" value="Unassembled WGS sequence"/>
</dbReference>
<keyword evidence="8 11" id="KW-0808">Transferase</keyword>
<comment type="catalytic activity">
    <reaction evidence="10 11">
        <text>5,6-dimethylbenzimidazole + nicotinate beta-D-ribonucleotide = alpha-ribazole 5'-phosphate + nicotinate + H(+)</text>
        <dbReference type="Rhea" id="RHEA:11196"/>
        <dbReference type="ChEBI" id="CHEBI:15378"/>
        <dbReference type="ChEBI" id="CHEBI:15890"/>
        <dbReference type="ChEBI" id="CHEBI:32544"/>
        <dbReference type="ChEBI" id="CHEBI:57502"/>
        <dbReference type="ChEBI" id="CHEBI:57918"/>
        <dbReference type="EC" id="2.4.2.21"/>
    </reaction>
</comment>
<dbReference type="InterPro" id="IPR017846">
    <property type="entry name" value="Nict_dMeBzImd_PRibTrfase_bact"/>
</dbReference>
<protein>
    <recommendedName>
        <fullName evidence="5 11">Nicotinate-nucleotide--dimethylbenzimidazole phosphoribosyltransferase</fullName>
        <shortName evidence="11">NN:DBI PRT</shortName>
        <ecNumber evidence="4 11">2.4.2.21</ecNumber>
    </recommendedName>
    <alternativeName>
        <fullName evidence="9 11">N(1)-alpha-phosphoribosyltransferase</fullName>
    </alternativeName>
</protein>
<name>A0A9E2NLR3_9FIRM</name>
<evidence type="ECO:0000256" key="10">
    <source>
        <dbReference type="ARBA" id="ARBA00047340"/>
    </source>
</evidence>
<feature type="active site" description="Proton acceptor" evidence="11">
    <location>
        <position position="317"/>
    </location>
</feature>
<proteinExistence type="inferred from homology"/>
<dbReference type="InterPro" id="IPR036087">
    <property type="entry name" value="Nict_dMeBzImd_PRibTrfase_sf"/>
</dbReference>
<dbReference type="NCBIfam" id="NF000996">
    <property type="entry name" value="PRK00105.1"/>
    <property type="match status" value="1"/>
</dbReference>
<reference evidence="12" key="1">
    <citation type="journal article" date="2021" name="PeerJ">
        <title>Extensive microbial diversity within the chicken gut microbiome revealed by metagenomics and culture.</title>
        <authorList>
            <person name="Gilroy R."/>
            <person name="Ravi A."/>
            <person name="Getino M."/>
            <person name="Pursley I."/>
            <person name="Horton D.L."/>
            <person name="Alikhan N.F."/>
            <person name="Baker D."/>
            <person name="Gharbi K."/>
            <person name="Hall N."/>
            <person name="Watson M."/>
            <person name="Adriaenssens E.M."/>
            <person name="Foster-Nyarko E."/>
            <person name="Jarju S."/>
            <person name="Secka A."/>
            <person name="Antonio M."/>
            <person name="Oren A."/>
            <person name="Chaudhuri R.R."/>
            <person name="La Ragione R."/>
            <person name="Hildebrand F."/>
            <person name="Pallen M.J."/>
        </authorList>
    </citation>
    <scope>NUCLEOTIDE SEQUENCE</scope>
    <source>
        <strain evidence="12">B5-657</strain>
    </source>
</reference>
<comment type="pathway">
    <text evidence="2 11">Nucleoside biosynthesis; alpha-ribazole biosynthesis; alpha-ribazole from 5,6-dimethylbenzimidazole: step 1/2.</text>
</comment>
<keyword evidence="7 11" id="KW-0328">Glycosyltransferase</keyword>
<evidence type="ECO:0000256" key="9">
    <source>
        <dbReference type="ARBA" id="ARBA00030686"/>
    </source>
</evidence>
<evidence type="ECO:0000256" key="1">
    <source>
        <dbReference type="ARBA" id="ARBA00002197"/>
    </source>
</evidence>
<comment type="similarity">
    <text evidence="3 11">Belongs to the CobT family.</text>
</comment>
<dbReference type="PANTHER" id="PTHR43463">
    <property type="entry name" value="NICOTINATE-NUCLEOTIDE--DIMETHYLBENZIMIDAZOLE PHOSPHORIBOSYLTRANSFERASE"/>
    <property type="match status" value="1"/>
</dbReference>
<evidence type="ECO:0000256" key="5">
    <source>
        <dbReference type="ARBA" id="ARBA00015486"/>
    </source>
</evidence>
<dbReference type="CDD" id="cd02439">
    <property type="entry name" value="DMB-PRT_CobT"/>
    <property type="match status" value="1"/>
</dbReference>
<sequence>MNLLENTLEQIEALDEGVMTAAQQKLDLLSKPLGSLGKLEDLCRQLAGIYGTIQYDLSKKVVIAFAGDHGVYEEGVAKDPQWITKAQIPNFASGTCAVGTLARFMGADVVAVDVGVNCDEKLEGVLDYKIRKGTSNMAKGAAMTGAEAIRCLEIGIEVAQNTLKKGYKVLAIGEMGIANTTPSSAIISVLGECDPKEVTGRGAGLSPEGVLHKVSVIRKAIELNQPDKEDPIDVLSKVGGFEIGAMAGAILGAASMHVPVVLDGFISYAAALLAKDLHPHAADYMICSHYSAEPGTIKATKLLGMEPMLNLDMRLGEGSGGILVFQLLEAANYLFNHMATREASGC</sequence>
<dbReference type="NCBIfam" id="TIGR03160">
    <property type="entry name" value="cobT_DBIPRT"/>
    <property type="match status" value="1"/>
</dbReference>
<dbReference type="GO" id="GO:0009236">
    <property type="term" value="P:cobalamin biosynthetic process"/>
    <property type="evidence" value="ECO:0007669"/>
    <property type="project" value="UniProtKB-UniRule"/>
</dbReference>
<evidence type="ECO:0000256" key="4">
    <source>
        <dbReference type="ARBA" id="ARBA00011991"/>
    </source>
</evidence>
<dbReference type="FunFam" id="3.40.50.10210:FF:000001">
    <property type="entry name" value="Nicotinate-nucleotide--dimethylbenzimidazole phosphoribosyltransferase"/>
    <property type="match status" value="1"/>
</dbReference>
<dbReference type="Gene3D" id="3.40.50.10210">
    <property type="match status" value="1"/>
</dbReference>
<dbReference type="SUPFAM" id="SSF52733">
    <property type="entry name" value="Nicotinate mononucleotide:5,6-dimethylbenzimidazole phosphoribosyltransferase (CobT)"/>
    <property type="match status" value="1"/>
</dbReference>
<comment type="function">
    <text evidence="1 11">Catalyzes the synthesis of alpha-ribazole-5'-phosphate from nicotinate mononucleotide (NAMN) and 5,6-dimethylbenzimidazole (DMB).</text>
</comment>
<evidence type="ECO:0000256" key="8">
    <source>
        <dbReference type="ARBA" id="ARBA00022679"/>
    </source>
</evidence>
<dbReference type="InterPro" id="IPR003200">
    <property type="entry name" value="Nict_dMeBzImd_PRibTrfase"/>
</dbReference>
<evidence type="ECO:0000313" key="12">
    <source>
        <dbReference type="EMBL" id="MBU3804379.1"/>
    </source>
</evidence>
<keyword evidence="6 11" id="KW-0169">Cobalamin biosynthesis</keyword>